<feature type="binding site" evidence="12">
    <location>
        <begin position="11"/>
        <end position="18"/>
    </location>
    <ligand>
        <name>ATP</name>
        <dbReference type="ChEBI" id="CHEBI:30616"/>
    </ligand>
</feature>
<evidence type="ECO:0000256" key="5">
    <source>
        <dbReference type="ARBA" id="ARBA00022727"/>
    </source>
</evidence>
<dbReference type="GO" id="GO:0005524">
    <property type="term" value="F:ATP binding"/>
    <property type="evidence" value="ECO:0007669"/>
    <property type="project" value="UniProtKB-UniRule"/>
</dbReference>
<evidence type="ECO:0000256" key="1">
    <source>
        <dbReference type="ARBA" id="ARBA00009776"/>
    </source>
</evidence>
<organism evidence="14 15">
    <name type="scientific">Aestuariispira insulae</name>
    <dbReference type="NCBI Taxonomy" id="1461337"/>
    <lineage>
        <taxon>Bacteria</taxon>
        <taxon>Pseudomonadati</taxon>
        <taxon>Pseudomonadota</taxon>
        <taxon>Alphaproteobacteria</taxon>
        <taxon>Rhodospirillales</taxon>
        <taxon>Kiloniellaceae</taxon>
        <taxon>Aestuariispira</taxon>
    </lineage>
</organism>
<gene>
    <name evidence="12" type="primary">tmk</name>
    <name evidence="14" type="ORF">DFP90_104363</name>
</gene>
<dbReference type="Pfam" id="PF02223">
    <property type="entry name" value="Thymidylate_kin"/>
    <property type="match status" value="1"/>
</dbReference>
<evidence type="ECO:0000256" key="6">
    <source>
        <dbReference type="ARBA" id="ARBA00022741"/>
    </source>
</evidence>
<sequence>MNTARFVSFEGGEGAGKSTQIQRLRQLLETHGRTVLVTREPGGSDGAEEIRDLLVKGEPGRWDAVTELLLLYAARRDHVEKVIKPALQKGQWVLCDRFADSTMAYQGFGHGLGQAMVQSVHDLVLGSFTPDLTYYLDIAPEDGLQRAHARQDDENRFESMTLDFHNKLRAGFQAISAENPNRFVTIDASQDLETVWTAIHQDAGKRWGLR</sequence>
<accession>A0A3D9HNK4</accession>
<keyword evidence="8 12" id="KW-0067">ATP-binding</keyword>
<evidence type="ECO:0000256" key="4">
    <source>
        <dbReference type="ARBA" id="ARBA00022679"/>
    </source>
</evidence>
<keyword evidence="15" id="KW-1185">Reference proteome</keyword>
<dbReference type="InterPro" id="IPR039430">
    <property type="entry name" value="Thymidylate_kin-like_dom"/>
</dbReference>
<evidence type="ECO:0000256" key="11">
    <source>
        <dbReference type="ARBA" id="ARBA00057735"/>
    </source>
</evidence>
<dbReference type="GO" id="GO:0006227">
    <property type="term" value="P:dUDP biosynthetic process"/>
    <property type="evidence" value="ECO:0007669"/>
    <property type="project" value="TreeGrafter"/>
</dbReference>
<comment type="similarity">
    <text evidence="1 12">Belongs to the thymidylate kinase family.</text>
</comment>
<dbReference type="GO" id="GO:0005829">
    <property type="term" value="C:cytosol"/>
    <property type="evidence" value="ECO:0007669"/>
    <property type="project" value="TreeGrafter"/>
</dbReference>
<evidence type="ECO:0000259" key="13">
    <source>
        <dbReference type="Pfam" id="PF02223"/>
    </source>
</evidence>
<dbReference type="PROSITE" id="PS01331">
    <property type="entry name" value="THYMIDYLATE_KINASE"/>
    <property type="match status" value="1"/>
</dbReference>
<feature type="domain" description="Thymidylate kinase-like" evidence="13">
    <location>
        <begin position="9"/>
        <end position="199"/>
    </location>
</feature>
<keyword evidence="4 12" id="KW-0808">Transferase</keyword>
<keyword evidence="7 12" id="KW-0418">Kinase</keyword>
<evidence type="ECO:0000256" key="10">
    <source>
        <dbReference type="ARBA" id="ARBA00048743"/>
    </source>
</evidence>
<dbReference type="GO" id="GO:0006235">
    <property type="term" value="P:dTTP biosynthetic process"/>
    <property type="evidence" value="ECO:0007669"/>
    <property type="project" value="UniProtKB-UniRule"/>
</dbReference>
<keyword evidence="6 12" id="KW-0547">Nucleotide-binding</keyword>
<evidence type="ECO:0000313" key="14">
    <source>
        <dbReference type="EMBL" id="RED51083.1"/>
    </source>
</evidence>
<dbReference type="Proteomes" id="UP000256845">
    <property type="component" value="Unassembled WGS sequence"/>
</dbReference>
<dbReference type="EMBL" id="QRDW01000004">
    <property type="protein sequence ID" value="RED51083.1"/>
    <property type="molecule type" value="Genomic_DNA"/>
</dbReference>
<evidence type="ECO:0000313" key="15">
    <source>
        <dbReference type="Proteomes" id="UP000256845"/>
    </source>
</evidence>
<keyword evidence="5 12" id="KW-0545">Nucleotide biosynthesis</keyword>
<evidence type="ECO:0000256" key="7">
    <source>
        <dbReference type="ARBA" id="ARBA00022777"/>
    </source>
</evidence>
<dbReference type="PANTHER" id="PTHR10344">
    <property type="entry name" value="THYMIDYLATE KINASE"/>
    <property type="match status" value="1"/>
</dbReference>
<dbReference type="FunFam" id="3.40.50.300:FF:000225">
    <property type="entry name" value="Thymidylate kinase"/>
    <property type="match status" value="1"/>
</dbReference>
<dbReference type="OrthoDB" id="9774907at2"/>
<name>A0A3D9HNK4_9PROT</name>
<dbReference type="HAMAP" id="MF_00165">
    <property type="entry name" value="Thymidylate_kinase"/>
    <property type="match status" value="1"/>
</dbReference>
<dbReference type="GO" id="GO:0006233">
    <property type="term" value="P:dTDP biosynthetic process"/>
    <property type="evidence" value="ECO:0007669"/>
    <property type="project" value="InterPro"/>
</dbReference>
<dbReference type="PANTHER" id="PTHR10344:SF4">
    <property type="entry name" value="UMP-CMP KINASE 2, MITOCHONDRIAL"/>
    <property type="match status" value="1"/>
</dbReference>
<evidence type="ECO:0000256" key="8">
    <source>
        <dbReference type="ARBA" id="ARBA00022840"/>
    </source>
</evidence>
<dbReference type="InterPro" id="IPR018095">
    <property type="entry name" value="Thymidylate_kin_CS"/>
</dbReference>
<dbReference type="SUPFAM" id="SSF52540">
    <property type="entry name" value="P-loop containing nucleoside triphosphate hydrolases"/>
    <property type="match status" value="1"/>
</dbReference>
<protein>
    <recommendedName>
        <fullName evidence="3 12">Thymidylate kinase</fullName>
        <ecNumber evidence="2 12">2.7.4.9</ecNumber>
    </recommendedName>
    <alternativeName>
        <fullName evidence="9 12">dTMP kinase</fullName>
    </alternativeName>
</protein>
<dbReference type="Gene3D" id="3.40.50.300">
    <property type="entry name" value="P-loop containing nucleotide triphosphate hydrolases"/>
    <property type="match status" value="1"/>
</dbReference>
<proteinExistence type="inferred from homology"/>
<comment type="function">
    <text evidence="11 12">Phosphorylation of dTMP to form dTDP in both de novo and salvage pathways of dTTP synthesis.</text>
</comment>
<dbReference type="InterPro" id="IPR027417">
    <property type="entry name" value="P-loop_NTPase"/>
</dbReference>
<evidence type="ECO:0000256" key="9">
    <source>
        <dbReference type="ARBA" id="ARBA00029962"/>
    </source>
</evidence>
<dbReference type="RefSeq" id="WP_115936859.1">
    <property type="nucleotide sequence ID" value="NZ_QRDW01000004.1"/>
</dbReference>
<comment type="catalytic activity">
    <reaction evidence="10 12">
        <text>dTMP + ATP = dTDP + ADP</text>
        <dbReference type="Rhea" id="RHEA:13517"/>
        <dbReference type="ChEBI" id="CHEBI:30616"/>
        <dbReference type="ChEBI" id="CHEBI:58369"/>
        <dbReference type="ChEBI" id="CHEBI:63528"/>
        <dbReference type="ChEBI" id="CHEBI:456216"/>
        <dbReference type="EC" id="2.7.4.9"/>
    </reaction>
</comment>
<dbReference type="EC" id="2.7.4.9" evidence="2 12"/>
<comment type="caution">
    <text evidence="14">The sequence shown here is derived from an EMBL/GenBank/DDBJ whole genome shotgun (WGS) entry which is preliminary data.</text>
</comment>
<evidence type="ECO:0000256" key="12">
    <source>
        <dbReference type="HAMAP-Rule" id="MF_00165"/>
    </source>
</evidence>
<evidence type="ECO:0000256" key="2">
    <source>
        <dbReference type="ARBA" id="ARBA00012980"/>
    </source>
</evidence>
<evidence type="ECO:0000256" key="3">
    <source>
        <dbReference type="ARBA" id="ARBA00017144"/>
    </source>
</evidence>
<dbReference type="AlphaFoldDB" id="A0A3D9HNK4"/>
<dbReference type="GO" id="GO:0004798">
    <property type="term" value="F:dTMP kinase activity"/>
    <property type="evidence" value="ECO:0007669"/>
    <property type="project" value="UniProtKB-UniRule"/>
</dbReference>
<dbReference type="CDD" id="cd01672">
    <property type="entry name" value="TMPK"/>
    <property type="match status" value="1"/>
</dbReference>
<dbReference type="InterPro" id="IPR018094">
    <property type="entry name" value="Thymidylate_kinase"/>
</dbReference>
<reference evidence="14 15" key="1">
    <citation type="submission" date="2018-07" db="EMBL/GenBank/DDBJ databases">
        <title>Genomic Encyclopedia of Type Strains, Phase III (KMG-III): the genomes of soil and plant-associated and newly described type strains.</title>
        <authorList>
            <person name="Whitman W."/>
        </authorList>
    </citation>
    <scope>NUCLEOTIDE SEQUENCE [LARGE SCALE GENOMIC DNA]</scope>
    <source>
        <strain evidence="14 15">CECT 8488</strain>
    </source>
</reference>
<dbReference type="NCBIfam" id="TIGR00041">
    <property type="entry name" value="DTMP_kinase"/>
    <property type="match status" value="1"/>
</dbReference>